<evidence type="ECO:0000256" key="1">
    <source>
        <dbReference type="ARBA" id="ARBA00022723"/>
    </source>
</evidence>
<organism evidence="7 8">
    <name type="scientific">Capsaspora owczarzaki (strain ATCC 30864)</name>
    <dbReference type="NCBI Taxonomy" id="595528"/>
    <lineage>
        <taxon>Eukaryota</taxon>
        <taxon>Filasterea</taxon>
        <taxon>Capsaspora</taxon>
    </lineage>
</organism>
<dbReference type="PANTHER" id="PTHR10782:SF4">
    <property type="entry name" value="TONALLI, ISOFORM E"/>
    <property type="match status" value="1"/>
</dbReference>
<feature type="domain" description="SP-RING-type" evidence="6">
    <location>
        <begin position="456"/>
        <end position="544"/>
    </location>
</feature>
<dbReference type="GO" id="GO:0008270">
    <property type="term" value="F:zinc ion binding"/>
    <property type="evidence" value="ECO:0007669"/>
    <property type="project" value="UniProtKB-KW"/>
</dbReference>
<dbReference type="AlphaFoldDB" id="A0A0D2VG15"/>
<proteinExistence type="predicted"/>
<feature type="compositionally biased region" description="Acidic residues" evidence="5">
    <location>
        <begin position="689"/>
        <end position="704"/>
    </location>
</feature>
<dbReference type="STRING" id="595528.A0A0D2VG15"/>
<feature type="region of interest" description="Disordered" evidence="5">
    <location>
        <begin position="617"/>
        <end position="636"/>
    </location>
</feature>
<evidence type="ECO:0000256" key="5">
    <source>
        <dbReference type="SAM" id="MobiDB-lite"/>
    </source>
</evidence>
<dbReference type="InParanoid" id="A0A0D2VG15"/>
<feature type="compositionally biased region" description="Acidic residues" evidence="5">
    <location>
        <begin position="801"/>
        <end position="810"/>
    </location>
</feature>
<reference evidence="8" key="1">
    <citation type="submission" date="2011-02" db="EMBL/GenBank/DDBJ databases">
        <title>The Genome Sequence of Capsaspora owczarzaki ATCC 30864.</title>
        <authorList>
            <person name="Russ C."/>
            <person name="Cuomo C."/>
            <person name="Burger G."/>
            <person name="Gray M.W."/>
            <person name="Holland P.W.H."/>
            <person name="King N."/>
            <person name="Lang F.B.F."/>
            <person name="Roger A.J."/>
            <person name="Ruiz-Trillo I."/>
            <person name="Young S.K."/>
            <person name="Zeng Q."/>
            <person name="Gargeya S."/>
            <person name="Alvarado L."/>
            <person name="Berlin A."/>
            <person name="Chapman S.B."/>
            <person name="Chen Z."/>
            <person name="Freedman E."/>
            <person name="Gellesch M."/>
            <person name="Goldberg J."/>
            <person name="Griggs A."/>
            <person name="Gujja S."/>
            <person name="Heilman E."/>
            <person name="Heiman D."/>
            <person name="Howarth C."/>
            <person name="Mehta T."/>
            <person name="Neiman D."/>
            <person name="Pearson M."/>
            <person name="Roberts A."/>
            <person name="Saif S."/>
            <person name="Shea T."/>
            <person name="Shenoy N."/>
            <person name="Sisk P."/>
            <person name="Stolte C."/>
            <person name="Sykes S."/>
            <person name="White J."/>
            <person name="Yandava C."/>
            <person name="Haas B."/>
            <person name="Nusbaum C."/>
            <person name="Birren B."/>
        </authorList>
    </citation>
    <scope>NUCLEOTIDE SEQUENCE</scope>
    <source>
        <strain evidence="8">ATCC 30864</strain>
    </source>
</reference>
<feature type="compositionally biased region" description="Acidic residues" evidence="5">
    <location>
        <begin position="769"/>
        <end position="778"/>
    </location>
</feature>
<keyword evidence="2 4" id="KW-0863">Zinc-finger</keyword>
<feature type="compositionally biased region" description="Acidic residues" evidence="5">
    <location>
        <begin position="725"/>
        <end position="749"/>
    </location>
</feature>
<evidence type="ECO:0000313" key="8">
    <source>
        <dbReference type="Proteomes" id="UP000008743"/>
    </source>
</evidence>
<evidence type="ECO:0000256" key="4">
    <source>
        <dbReference type="PROSITE-ProRule" id="PRU00452"/>
    </source>
</evidence>
<feature type="compositionally biased region" description="Polar residues" evidence="5">
    <location>
        <begin position="202"/>
        <end position="211"/>
    </location>
</feature>
<feature type="region of interest" description="Disordered" evidence="5">
    <location>
        <begin position="1"/>
        <end position="127"/>
    </location>
</feature>
<keyword evidence="1" id="KW-0479">Metal-binding</keyword>
<feature type="compositionally biased region" description="Polar residues" evidence="5">
    <location>
        <begin position="12"/>
        <end position="25"/>
    </location>
</feature>
<accession>A0A0D2VG15</accession>
<sequence>MPSAIGSEEAARSSQPPATETSPRPLSNPIPPARDALSQARSHHTGSQAFGRMTSLAARQAAVARHSRAAAPSTTSTQAAAEVSDRIRSAAIAHSRPSAARPSGASPAPSPGATPSPSRGPQSRSDAARLFASTPWSGSLTADLRRQLVNLSTEAMRTLALETSPGGILQTRTRSGMLEAISRNLDANPGSLATVQRHLGLASSSPSQQAPTRAHRDAVNPAPSTVDLQRARNVLLQSALGLQQQSVPQGPSTFFQALQASSRAPTPDRLGYFSQHAPVYGFESNPFYPCVAERWRNPLFAVHFAAGEAEAKEVVLAPQRTRDIEAIRTLHGDSFRFVLRICPLHKSYTHFKDGRLVFHDAMPQDCEIVLNDTVIKHSCESTAIKHEAFDVTQFLLLPLSKLKLRVSSSRFRSLYVALHFVDVVTPSLLLSKFVAAAQSSVEECELKLSKILHATNGEDISSVDNILPLTCPISKTRIRTAARFANCSHIQCFDLGNFLQVIEHNALLKCPICNNRVPDSVQDYFVIDKFVSNIAAQANQSILQVRIQPVGNRVQWDALLPTDASHQSPAALAFSGSAQSSETNVIDLTDIDDNAPDDTPLVGVSVKLEAPDSPVLVTASSHQQSTSSNSSSLPSPQYFAMPSFVSNPVAETAMRSSSNIPPPAIAPRSIQGGMDVGTGGDHDVAGESADSDENDNELGNDDSQDVQSLSSGSDLDLVGDLQNQLEDDDFAEMSSEDDLFAEASSEDQDASGQSRQSSKRPHLSPESFLEPESDEETNENGSDGPFSMPPHVSRKRARLDEQDEQDIDEN</sequence>
<keyword evidence="8" id="KW-1185">Reference proteome</keyword>
<dbReference type="GO" id="GO:0000785">
    <property type="term" value="C:chromatin"/>
    <property type="evidence" value="ECO:0007669"/>
    <property type="project" value="TreeGrafter"/>
</dbReference>
<dbReference type="PROSITE" id="PS51044">
    <property type="entry name" value="ZF_SP_RING"/>
    <property type="match status" value="1"/>
</dbReference>
<dbReference type="Pfam" id="PF02891">
    <property type="entry name" value="zf-MIZ"/>
    <property type="match status" value="1"/>
</dbReference>
<dbReference type="RefSeq" id="XP_011269970.1">
    <property type="nucleotide sequence ID" value="XM_011271668.1"/>
</dbReference>
<dbReference type="InterPro" id="IPR013083">
    <property type="entry name" value="Znf_RING/FYVE/PHD"/>
</dbReference>
<dbReference type="OrthoDB" id="5875376at2759"/>
<evidence type="ECO:0000256" key="2">
    <source>
        <dbReference type="ARBA" id="ARBA00022771"/>
    </source>
</evidence>
<dbReference type="Proteomes" id="UP000008743">
    <property type="component" value="Unassembled WGS sequence"/>
</dbReference>
<feature type="region of interest" description="Disordered" evidence="5">
    <location>
        <begin position="652"/>
        <end position="810"/>
    </location>
</feature>
<protein>
    <recommendedName>
        <fullName evidence="6">SP-RING-type domain-containing protein</fullName>
    </recommendedName>
</protein>
<evidence type="ECO:0000313" key="7">
    <source>
        <dbReference type="EMBL" id="KJE88737.1"/>
    </source>
</evidence>
<dbReference type="Gene3D" id="3.30.40.10">
    <property type="entry name" value="Zinc/RING finger domain, C3HC4 (zinc finger)"/>
    <property type="match status" value="1"/>
</dbReference>
<evidence type="ECO:0000259" key="6">
    <source>
        <dbReference type="PROSITE" id="PS51044"/>
    </source>
</evidence>
<name>A0A0D2VG15_CAPO3</name>
<dbReference type="EMBL" id="KE346360">
    <property type="protein sequence ID" value="KJE88737.1"/>
    <property type="molecule type" value="Genomic_DNA"/>
</dbReference>
<feature type="region of interest" description="Disordered" evidence="5">
    <location>
        <begin position="200"/>
        <end position="220"/>
    </location>
</feature>
<dbReference type="PANTHER" id="PTHR10782">
    <property type="entry name" value="ZINC FINGER MIZ DOMAIN-CONTAINING PROTEIN"/>
    <property type="match status" value="1"/>
</dbReference>
<dbReference type="GO" id="GO:0061665">
    <property type="term" value="F:SUMO ligase activity"/>
    <property type="evidence" value="ECO:0007669"/>
    <property type="project" value="TreeGrafter"/>
</dbReference>
<dbReference type="InterPro" id="IPR004181">
    <property type="entry name" value="Znf_MIZ"/>
</dbReference>
<evidence type="ECO:0000256" key="3">
    <source>
        <dbReference type="ARBA" id="ARBA00022833"/>
    </source>
</evidence>
<feature type="compositionally biased region" description="Low complexity" evidence="5">
    <location>
        <begin position="705"/>
        <end position="721"/>
    </location>
</feature>
<feature type="compositionally biased region" description="Low complexity" evidence="5">
    <location>
        <begin position="620"/>
        <end position="636"/>
    </location>
</feature>
<feature type="compositionally biased region" description="Low complexity" evidence="5">
    <location>
        <begin position="57"/>
        <end position="81"/>
    </location>
</feature>
<dbReference type="GO" id="GO:0016925">
    <property type="term" value="P:protein sumoylation"/>
    <property type="evidence" value="ECO:0007669"/>
    <property type="project" value="TreeGrafter"/>
</dbReference>
<dbReference type="CDD" id="cd16650">
    <property type="entry name" value="SP-RING_PIAS-like"/>
    <property type="match status" value="1"/>
</dbReference>
<feature type="compositionally biased region" description="Low complexity" evidence="5">
    <location>
        <begin position="89"/>
        <end position="107"/>
    </location>
</feature>
<gene>
    <name evidence="7" type="ORF">CAOG_008400</name>
</gene>
<keyword evidence="3" id="KW-0862">Zinc</keyword>